<comment type="caution">
    <text evidence="1">The sequence shown here is derived from an EMBL/GenBank/DDBJ whole genome shotgun (WGS) entry which is preliminary data.</text>
</comment>
<evidence type="ECO:0000313" key="2">
    <source>
        <dbReference type="Proteomes" id="UP000308768"/>
    </source>
</evidence>
<dbReference type="AlphaFoldDB" id="A0A4U0UNI8"/>
<proteinExistence type="predicted"/>
<dbReference type="EMBL" id="NAJN01003612">
    <property type="protein sequence ID" value="TKA37334.1"/>
    <property type="molecule type" value="Genomic_DNA"/>
</dbReference>
<reference evidence="1 2" key="1">
    <citation type="submission" date="2017-03" db="EMBL/GenBank/DDBJ databases">
        <title>Genomes of endolithic fungi from Antarctica.</title>
        <authorList>
            <person name="Coleine C."/>
            <person name="Masonjones S."/>
            <person name="Stajich J.E."/>
        </authorList>
    </citation>
    <scope>NUCLEOTIDE SEQUENCE [LARGE SCALE GENOMIC DNA]</scope>
    <source>
        <strain evidence="1 2">CCFEE 5187</strain>
    </source>
</reference>
<evidence type="ECO:0000313" key="1">
    <source>
        <dbReference type="EMBL" id="TKA37334.1"/>
    </source>
</evidence>
<organism evidence="1 2">
    <name type="scientific">Cryomyces minteri</name>
    <dbReference type="NCBI Taxonomy" id="331657"/>
    <lineage>
        <taxon>Eukaryota</taxon>
        <taxon>Fungi</taxon>
        <taxon>Dikarya</taxon>
        <taxon>Ascomycota</taxon>
        <taxon>Pezizomycotina</taxon>
        <taxon>Dothideomycetes</taxon>
        <taxon>Dothideomycetes incertae sedis</taxon>
        <taxon>Cryomyces</taxon>
    </lineage>
</organism>
<name>A0A4U0UNI8_9PEZI</name>
<accession>A0A4U0UNI8</accession>
<dbReference type="OrthoDB" id="3903939at2759"/>
<protein>
    <submittedName>
        <fullName evidence="1">Uncharacterized protein</fullName>
    </submittedName>
</protein>
<dbReference type="Proteomes" id="UP000308768">
    <property type="component" value="Unassembled WGS sequence"/>
</dbReference>
<keyword evidence="2" id="KW-1185">Reference proteome</keyword>
<feature type="non-terminal residue" evidence="1">
    <location>
        <position position="100"/>
    </location>
</feature>
<sequence>MEICVGLKADPSNTVQRDVAFVYSNRSSGDWKEFFLDNPSLPTAVSKFITANRILKLGSSTTGPVDVQFPAQVGWSMKLTTRLREHLTAARTSPPLFVLA</sequence>
<gene>
    <name evidence="1" type="ORF">B0A49_13857</name>
</gene>